<organism evidence="2">
    <name type="scientific">Staphylothermus marinus</name>
    <dbReference type="NCBI Taxonomy" id="2280"/>
    <lineage>
        <taxon>Archaea</taxon>
        <taxon>Thermoproteota</taxon>
        <taxon>Thermoprotei</taxon>
        <taxon>Desulfurococcales</taxon>
        <taxon>Desulfurococcaceae</taxon>
        <taxon>Staphylothermus</taxon>
    </lineage>
</organism>
<feature type="transmembrane region" description="Helical" evidence="1">
    <location>
        <begin position="527"/>
        <end position="550"/>
    </location>
</feature>
<name>A0A7C4H8K4_STAMA</name>
<dbReference type="InterPro" id="IPR020568">
    <property type="entry name" value="Ribosomal_Su5_D2-typ_SF"/>
</dbReference>
<dbReference type="EMBL" id="DTBJ01000014">
    <property type="protein sequence ID" value="HGM58245.1"/>
    <property type="molecule type" value="Genomic_DNA"/>
</dbReference>
<proteinExistence type="predicted"/>
<sequence>MKTIIFIKTILPLIIIIISLIPISTSKPIVEKIYTTDIYTLAVNEHGRGFVIKVVFNAYYPGRGLVIVSNKSRISEDTLLSIEYSILYASIITGVDYRIYDYEFIFPENIRIRGLSGTLAFFLTLLSFYRGLKPSVKIGVTGVVYPNFLIGIVEGLTEKYNAGLSYGLDKIIGPYEASLLNRSNYYPVPDIINAYLYFTDHDLFNDTIVSSRETYIEYYDILNKVFKDSSRNWSILINNLLNMMNETIDLKEYYETEAYRLLELFNKYSNISKWYTASTYGFRAYYETLAFYLNKLLELNKTELLRNILSEIEIEIINKIQELEVLLRNYSRRVIDLWDLDAYLNSYIRFYISIKLLNESKSPLLSINERLKAYSVALSRAYTAVTWLKIIDYKTNDNLYLIDWKTYRFSIDILKDFLEKTLNYLYYINLIENTTRNEFLKIIRDTGRKDLDTLVNYVLVLFDINTMLLKLSSNIFTNIIDYRVLDYLNKTMDSIMKHIYRETQVVIPSILTTLELSSSYMVENTSYTIIFSLYLNEFTLLLPIILLIHIDNILEYTYTREQCIVTSRELEYNRINYERTIYLITIVVAVIGSYMLGYVIGRLSKRLTKEIK</sequence>
<evidence type="ECO:0000256" key="1">
    <source>
        <dbReference type="SAM" id="Phobius"/>
    </source>
</evidence>
<dbReference type="SUPFAM" id="SSF54211">
    <property type="entry name" value="Ribosomal protein S5 domain 2-like"/>
    <property type="match status" value="1"/>
</dbReference>
<feature type="transmembrane region" description="Helical" evidence="1">
    <location>
        <begin position="112"/>
        <end position="129"/>
    </location>
</feature>
<dbReference type="AlphaFoldDB" id="A0A7C4H8K4"/>
<gene>
    <name evidence="2" type="ORF">ENU14_01465</name>
</gene>
<keyword evidence="1" id="KW-0812">Transmembrane</keyword>
<dbReference type="InterPro" id="IPR014721">
    <property type="entry name" value="Ribsml_uS5_D2-typ_fold_subgr"/>
</dbReference>
<comment type="caution">
    <text evidence="2">The sequence shown here is derived from an EMBL/GenBank/DDBJ whole genome shotgun (WGS) entry which is preliminary data.</text>
</comment>
<feature type="transmembrane region" description="Helical" evidence="1">
    <location>
        <begin position="580"/>
        <end position="600"/>
    </location>
</feature>
<feature type="transmembrane region" description="Helical" evidence="1">
    <location>
        <begin position="80"/>
        <end position="100"/>
    </location>
</feature>
<keyword evidence="1" id="KW-1133">Transmembrane helix</keyword>
<protein>
    <recommendedName>
        <fullName evidence="3">Serine protease-like protein</fullName>
    </recommendedName>
</protein>
<keyword evidence="1" id="KW-0472">Membrane</keyword>
<evidence type="ECO:0008006" key="3">
    <source>
        <dbReference type="Google" id="ProtNLM"/>
    </source>
</evidence>
<evidence type="ECO:0000313" key="2">
    <source>
        <dbReference type="EMBL" id="HGM58245.1"/>
    </source>
</evidence>
<accession>A0A7C4H8K4</accession>
<dbReference type="Gene3D" id="3.30.230.10">
    <property type="match status" value="1"/>
</dbReference>
<reference evidence="2" key="1">
    <citation type="journal article" date="2020" name="mSystems">
        <title>Genome- and Community-Level Interaction Insights into Carbon Utilization and Element Cycling Functions of Hydrothermarchaeota in Hydrothermal Sediment.</title>
        <authorList>
            <person name="Zhou Z."/>
            <person name="Liu Y."/>
            <person name="Xu W."/>
            <person name="Pan J."/>
            <person name="Luo Z.H."/>
            <person name="Li M."/>
        </authorList>
    </citation>
    <scope>NUCLEOTIDE SEQUENCE [LARGE SCALE GENOMIC DNA]</scope>
    <source>
        <strain evidence="2">SpSt-642</strain>
    </source>
</reference>